<gene>
    <name evidence="12 16" type="primary">lexA</name>
    <name evidence="16" type="ORF">JFN90_09855</name>
</gene>
<keyword evidence="9 12" id="KW-0804">Transcription</keyword>
<dbReference type="InterPro" id="IPR050077">
    <property type="entry name" value="LexA_repressor"/>
</dbReference>
<dbReference type="EMBL" id="JAEMHK010000006">
    <property type="protein sequence ID" value="MBJ6800438.1"/>
    <property type="molecule type" value="Genomic_DNA"/>
</dbReference>
<keyword evidence="6 12" id="KW-0068">Autocatalytic cleavage</keyword>
<dbReference type="PRINTS" id="PR00726">
    <property type="entry name" value="LEXASERPTASE"/>
</dbReference>
<accession>A0ABS0YRD0</accession>
<evidence type="ECO:0000256" key="9">
    <source>
        <dbReference type="ARBA" id="ARBA00023163"/>
    </source>
</evidence>
<keyword evidence="11 12" id="KW-0742">SOS response</keyword>
<protein>
    <recommendedName>
        <fullName evidence="12">LexA repressor</fullName>
        <ecNumber evidence="12">3.4.21.88</ecNumber>
    </recommendedName>
</protein>
<evidence type="ECO:0000256" key="11">
    <source>
        <dbReference type="ARBA" id="ARBA00023236"/>
    </source>
</evidence>
<keyword evidence="4 12" id="KW-0227">DNA damage</keyword>
<keyword evidence="3 12" id="KW-0235">DNA replication</keyword>
<organism evidence="16 17">
    <name type="scientific">Geomonas propionica</name>
    <dbReference type="NCBI Taxonomy" id="2798582"/>
    <lineage>
        <taxon>Bacteria</taxon>
        <taxon>Pseudomonadati</taxon>
        <taxon>Thermodesulfobacteriota</taxon>
        <taxon>Desulfuromonadia</taxon>
        <taxon>Geobacterales</taxon>
        <taxon>Geobacteraceae</taxon>
        <taxon>Geomonas</taxon>
    </lineage>
</organism>
<feature type="active site" description="For autocatalytic cleavage activity" evidence="12">
    <location>
        <position position="159"/>
    </location>
</feature>
<dbReference type="InterPro" id="IPR036388">
    <property type="entry name" value="WH-like_DNA-bd_sf"/>
</dbReference>
<comment type="subunit">
    <text evidence="12">Homodimer.</text>
</comment>
<evidence type="ECO:0000256" key="13">
    <source>
        <dbReference type="RuleBase" id="RU003991"/>
    </source>
</evidence>
<dbReference type="HAMAP" id="MF_00015">
    <property type="entry name" value="LexA"/>
    <property type="match status" value="1"/>
</dbReference>
<dbReference type="InterPro" id="IPR006197">
    <property type="entry name" value="Peptidase_S24_LexA"/>
</dbReference>
<dbReference type="SUPFAM" id="SSF51306">
    <property type="entry name" value="LexA/Signal peptidase"/>
    <property type="match status" value="1"/>
</dbReference>
<evidence type="ECO:0000256" key="2">
    <source>
        <dbReference type="ARBA" id="ARBA00022491"/>
    </source>
</evidence>
<comment type="function">
    <text evidence="12">Represses a number of genes involved in the response to DNA damage (SOS response), including recA and lexA. In the presence of single-stranded DNA, RecA interacts with LexA causing an autocatalytic cleavage which disrupts the DNA-binding part of LexA, leading to derepression of the SOS regulon and eventually DNA repair.</text>
</comment>
<feature type="domain" description="LexA repressor DNA-binding" evidence="15">
    <location>
        <begin position="1"/>
        <end position="65"/>
    </location>
</feature>
<evidence type="ECO:0000256" key="3">
    <source>
        <dbReference type="ARBA" id="ARBA00022705"/>
    </source>
</evidence>
<sequence length="203" mass="22495">MEELTARQRQVLDYIVSFLGSNDYPPTLRQISGEMGTSGTVSTLRILEALERKGYISREAGASRGIQLKVPAPRAGVLKIPIVGAINAGRPDLPFEEIEGYCRFEEERAHGGTFFLRVRGDSMIEDAILDGDLVLVRPQATAQNGDIVVAMVDGEVTLKRYYFEDGHVRLQPANRNMEPILVTSSHDFVISGKVVKVLRDIEH</sequence>
<evidence type="ECO:0000313" key="16">
    <source>
        <dbReference type="EMBL" id="MBJ6800438.1"/>
    </source>
</evidence>
<keyword evidence="17" id="KW-1185">Reference proteome</keyword>
<proteinExistence type="inferred from homology"/>
<dbReference type="RefSeq" id="WP_199394947.1">
    <property type="nucleotide sequence ID" value="NZ_JAEMHK010000006.1"/>
</dbReference>
<dbReference type="InterPro" id="IPR006200">
    <property type="entry name" value="LexA"/>
</dbReference>
<evidence type="ECO:0000256" key="8">
    <source>
        <dbReference type="ARBA" id="ARBA00023125"/>
    </source>
</evidence>
<evidence type="ECO:0000259" key="14">
    <source>
        <dbReference type="Pfam" id="PF00717"/>
    </source>
</evidence>
<dbReference type="InterPro" id="IPR015927">
    <property type="entry name" value="Peptidase_S24_S26A/B/C"/>
</dbReference>
<feature type="active site" description="For autocatalytic cleavage activity" evidence="12">
    <location>
        <position position="122"/>
    </location>
</feature>
<dbReference type="SUPFAM" id="SSF46785">
    <property type="entry name" value="Winged helix' DNA-binding domain"/>
    <property type="match status" value="1"/>
</dbReference>
<dbReference type="InterPro" id="IPR036390">
    <property type="entry name" value="WH_DNA-bd_sf"/>
</dbReference>
<evidence type="ECO:0000259" key="15">
    <source>
        <dbReference type="Pfam" id="PF01726"/>
    </source>
</evidence>
<dbReference type="Pfam" id="PF01726">
    <property type="entry name" value="LexA_DNA_bind"/>
    <property type="match status" value="1"/>
</dbReference>
<evidence type="ECO:0000313" key="17">
    <source>
        <dbReference type="Proteomes" id="UP000641025"/>
    </source>
</evidence>
<keyword evidence="8 12" id="KW-0238">DNA-binding</keyword>
<keyword evidence="10 12" id="KW-0234">DNA repair</keyword>
<evidence type="ECO:0000256" key="6">
    <source>
        <dbReference type="ARBA" id="ARBA00022813"/>
    </source>
</evidence>
<dbReference type="NCBIfam" id="TIGR00498">
    <property type="entry name" value="lexA"/>
    <property type="match status" value="1"/>
</dbReference>
<keyword evidence="5 12" id="KW-0378">Hydrolase</keyword>
<dbReference type="InterPro" id="IPR006199">
    <property type="entry name" value="LexA_DNA-bd_dom"/>
</dbReference>
<dbReference type="InterPro" id="IPR036286">
    <property type="entry name" value="LexA/Signal_pep-like_sf"/>
</dbReference>
<dbReference type="CDD" id="cd06529">
    <property type="entry name" value="S24_LexA-like"/>
    <property type="match status" value="1"/>
</dbReference>
<dbReference type="PANTHER" id="PTHR33516">
    <property type="entry name" value="LEXA REPRESSOR"/>
    <property type="match status" value="1"/>
</dbReference>
<dbReference type="EC" id="3.4.21.88" evidence="12"/>
<keyword evidence="2 12" id="KW-0678">Repressor</keyword>
<feature type="site" description="Cleavage; by autolysis" evidence="12">
    <location>
        <begin position="88"/>
        <end position="89"/>
    </location>
</feature>
<dbReference type="Proteomes" id="UP000641025">
    <property type="component" value="Unassembled WGS sequence"/>
</dbReference>
<keyword evidence="7 12" id="KW-0805">Transcription regulation</keyword>
<evidence type="ECO:0000256" key="4">
    <source>
        <dbReference type="ARBA" id="ARBA00022763"/>
    </source>
</evidence>
<dbReference type="Pfam" id="PF00717">
    <property type="entry name" value="Peptidase_S24"/>
    <property type="match status" value="1"/>
</dbReference>
<evidence type="ECO:0000256" key="12">
    <source>
        <dbReference type="HAMAP-Rule" id="MF_00015"/>
    </source>
</evidence>
<dbReference type="Gene3D" id="1.10.10.10">
    <property type="entry name" value="Winged helix-like DNA-binding domain superfamily/Winged helix DNA-binding domain"/>
    <property type="match status" value="1"/>
</dbReference>
<comment type="caution">
    <text evidence="16">The sequence shown here is derived from an EMBL/GenBank/DDBJ whole genome shotgun (WGS) entry which is preliminary data.</text>
</comment>
<evidence type="ECO:0000256" key="1">
    <source>
        <dbReference type="ARBA" id="ARBA00007484"/>
    </source>
</evidence>
<evidence type="ECO:0000256" key="7">
    <source>
        <dbReference type="ARBA" id="ARBA00023015"/>
    </source>
</evidence>
<evidence type="ECO:0000256" key="5">
    <source>
        <dbReference type="ARBA" id="ARBA00022801"/>
    </source>
</evidence>
<name>A0ABS0YRD0_9BACT</name>
<evidence type="ECO:0000256" key="10">
    <source>
        <dbReference type="ARBA" id="ARBA00023204"/>
    </source>
</evidence>
<dbReference type="PANTHER" id="PTHR33516:SF2">
    <property type="entry name" value="LEXA REPRESSOR-RELATED"/>
    <property type="match status" value="1"/>
</dbReference>
<reference evidence="16 17" key="1">
    <citation type="submission" date="2020-12" db="EMBL/GenBank/DDBJ databases">
        <title>Geomonas sp. Red259, isolated from paddy soil.</title>
        <authorList>
            <person name="Xu Z."/>
            <person name="Zhang Z."/>
            <person name="Masuda Y."/>
            <person name="Itoh H."/>
            <person name="Senoo K."/>
        </authorList>
    </citation>
    <scope>NUCLEOTIDE SEQUENCE [LARGE SCALE GENOMIC DNA]</scope>
    <source>
        <strain evidence="16 17">Red259</strain>
    </source>
</reference>
<comment type="catalytic activity">
    <reaction evidence="12">
        <text>Hydrolysis of Ala-|-Gly bond in repressor LexA.</text>
        <dbReference type="EC" id="3.4.21.88"/>
    </reaction>
</comment>
<feature type="DNA-binding region" description="H-T-H motif" evidence="12">
    <location>
        <begin position="28"/>
        <end position="48"/>
    </location>
</feature>
<dbReference type="GO" id="GO:0004252">
    <property type="term" value="F:serine-type endopeptidase activity"/>
    <property type="evidence" value="ECO:0007669"/>
    <property type="project" value="UniProtKB-EC"/>
</dbReference>
<dbReference type="Gene3D" id="2.10.109.10">
    <property type="entry name" value="Umud Fragment, subunit A"/>
    <property type="match status" value="1"/>
</dbReference>
<comment type="similarity">
    <text evidence="1 12 13">Belongs to the peptidase S24 family.</text>
</comment>
<dbReference type="InterPro" id="IPR039418">
    <property type="entry name" value="LexA-like"/>
</dbReference>
<feature type="domain" description="Peptidase S24/S26A/S26B/S26C" evidence="14">
    <location>
        <begin position="81"/>
        <end position="195"/>
    </location>
</feature>